<evidence type="ECO:0000313" key="8">
    <source>
        <dbReference type="EMBL" id="CAJ1082860.1"/>
    </source>
</evidence>
<keyword evidence="1" id="KW-0325">Glycoprotein</keyword>
<evidence type="ECO:0000313" key="9">
    <source>
        <dbReference type="Proteomes" id="UP001178508"/>
    </source>
</evidence>
<evidence type="ECO:0000256" key="5">
    <source>
        <dbReference type="SAM" id="Phobius"/>
    </source>
</evidence>
<dbReference type="FunFam" id="3.30.500.10:FF:000005">
    <property type="entry name" value="MHC class I antigen ZKA transcript variant 1"/>
    <property type="match status" value="1"/>
</dbReference>
<dbReference type="PRINTS" id="PR01638">
    <property type="entry name" value="MHCCLASSI"/>
</dbReference>
<feature type="chain" id="PRO_5043707255" evidence="6">
    <location>
        <begin position="19"/>
        <end position="406"/>
    </location>
</feature>
<feature type="compositionally biased region" description="Basic and acidic residues" evidence="4">
    <location>
        <begin position="362"/>
        <end position="374"/>
    </location>
</feature>
<dbReference type="InterPro" id="IPR001039">
    <property type="entry name" value="MHC_I_a_a1/a2"/>
</dbReference>
<evidence type="ECO:0000256" key="2">
    <source>
        <dbReference type="ARBA" id="ARBA00023319"/>
    </source>
</evidence>
<dbReference type="InterPro" id="IPR011162">
    <property type="entry name" value="MHC_I/II-like_Ag-recog"/>
</dbReference>
<dbReference type="InterPro" id="IPR037055">
    <property type="entry name" value="MHC_I-like_Ag-recog_sf"/>
</dbReference>
<name>A0AAV1HB51_XYRNO</name>
<accession>A0AAV1HB51</accession>
<dbReference type="Pfam" id="PF00129">
    <property type="entry name" value="MHC_I"/>
    <property type="match status" value="1"/>
</dbReference>
<dbReference type="SUPFAM" id="SSF48726">
    <property type="entry name" value="Immunoglobulin"/>
    <property type="match status" value="1"/>
</dbReference>
<dbReference type="InterPro" id="IPR013783">
    <property type="entry name" value="Ig-like_fold"/>
</dbReference>
<comment type="similarity">
    <text evidence="3">Belongs to the MHC class I family.</text>
</comment>
<organism evidence="8 9">
    <name type="scientific">Xyrichtys novacula</name>
    <name type="common">Pearly razorfish</name>
    <name type="synonym">Hemipteronotus novacula</name>
    <dbReference type="NCBI Taxonomy" id="13765"/>
    <lineage>
        <taxon>Eukaryota</taxon>
        <taxon>Metazoa</taxon>
        <taxon>Chordata</taxon>
        <taxon>Craniata</taxon>
        <taxon>Vertebrata</taxon>
        <taxon>Euteleostomi</taxon>
        <taxon>Actinopterygii</taxon>
        <taxon>Neopterygii</taxon>
        <taxon>Teleostei</taxon>
        <taxon>Neoteleostei</taxon>
        <taxon>Acanthomorphata</taxon>
        <taxon>Eupercaria</taxon>
        <taxon>Labriformes</taxon>
        <taxon>Labridae</taxon>
        <taxon>Xyrichtys</taxon>
    </lineage>
</organism>
<dbReference type="AlphaFoldDB" id="A0AAV1HB51"/>
<feature type="signal peptide" evidence="6">
    <location>
        <begin position="1"/>
        <end position="18"/>
    </location>
</feature>
<feature type="compositionally biased region" description="Polar residues" evidence="4">
    <location>
        <begin position="378"/>
        <end position="389"/>
    </location>
</feature>
<dbReference type="Gene3D" id="3.30.500.10">
    <property type="entry name" value="MHC class I-like antigen recognition-like"/>
    <property type="match status" value="1"/>
</dbReference>
<dbReference type="PROSITE" id="PS50835">
    <property type="entry name" value="IG_LIKE"/>
    <property type="match status" value="1"/>
</dbReference>
<keyword evidence="5" id="KW-1133">Transmembrane helix</keyword>
<dbReference type="GO" id="GO:0009897">
    <property type="term" value="C:external side of plasma membrane"/>
    <property type="evidence" value="ECO:0007669"/>
    <property type="project" value="TreeGrafter"/>
</dbReference>
<reference evidence="8" key="1">
    <citation type="submission" date="2023-08" db="EMBL/GenBank/DDBJ databases">
        <authorList>
            <person name="Alioto T."/>
            <person name="Alioto T."/>
            <person name="Gomez Garrido J."/>
        </authorList>
    </citation>
    <scope>NUCLEOTIDE SEQUENCE</scope>
</reference>
<dbReference type="PANTHER" id="PTHR16675">
    <property type="entry name" value="MHC CLASS I-RELATED"/>
    <property type="match status" value="1"/>
</dbReference>
<dbReference type="PROSITE" id="PS00290">
    <property type="entry name" value="IG_MHC"/>
    <property type="match status" value="1"/>
</dbReference>
<feature type="region of interest" description="Disordered" evidence="4">
    <location>
        <begin position="347"/>
        <end position="406"/>
    </location>
</feature>
<keyword evidence="5" id="KW-0472">Membrane</keyword>
<gene>
    <name evidence="8" type="ORF">XNOV1_A003547</name>
</gene>
<sequence length="406" mass="45879">MNFILVLVLLGSGLTVDSERHPERHSLMYMYSAFSKPIGLPGIHDFTAMGLLDNRMIDYYDSDIQRKVPKQDWMAERQHRDYWDQGTRSRQGKQKWFKENMEILMDRMRQSRLDIHTLQWIHGCEGEMQPDGTLGFLRGTDMYRYDGNTFLFLDEADGGWVAASPAAEPNKRKWDGVQVSTEYLKIQCIDWLRVFVTYLKEQLRTAKPPTVRMFAVNSNVKTTVVLTCLATGFLSKETDLFIKMDGYTLTRKDGIRSTGTLPNDDNTFQRRDSVEILRGESGTFTCEVSHRVSNFSIIETWDKSLPPDSSSANSAGIIAVAVPVLFGLIGLIVKLVLLYKKGVFGTDREDESPEGDESSNTGREEFQLTEELRGSIDSGVSTAASSGISCPTPESEILMDGKDLEW</sequence>
<dbReference type="InterPro" id="IPR050208">
    <property type="entry name" value="MHC_class-I_related"/>
</dbReference>
<dbReference type="GO" id="GO:0006955">
    <property type="term" value="P:immune response"/>
    <property type="evidence" value="ECO:0007669"/>
    <property type="project" value="TreeGrafter"/>
</dbReference>
<dbReference type="Gene3D" id="2.60.40.10">
    <property type="entry name" value="Immunoglobulins"/>
    <property type="match status" value="1"/>
</dbReference>
<dbReference type="SUPFAM" id="SSF54452">
    <property type="entry name" value="MHC antigen-recognition domain"/>
    <property type="match status" value="1"/>
</dbReference>
<feature type="compositionally biased region" description="Acidic residues" evidence="4">
    <location>
        <begin position="348"/>
        <end position="357"/>
    </location>
</feature>
<dbReference type="InterPro" id="IPR003597">
    <property type="entry name" value="Ig_C1-set"/>
</dbReference>
<dbReference type="PANTHER" id="PTHR16675:SF193">
    <property type="entry name" value="LOC571647 PROTEIN-RELATED"/>
    <property type="match status" value="1"/>
</dbReference>
<evidence type="ECO:0000256" key="4">
    <source>
        <dbReference type="SAM" id="MobiDB-lite"/>
    </source>
</evidence>
<dbReference type="InterPro" id="IPR011161">
    <property type="entry name" value="MHC_I-like_Ag-recog"/>
</dbReference>
<evidence type="ECO:0000256" key="3">
    <source>
        <dbReference type="RuleBase" id="RU004439"/>
    </source>
</evidence>
<keyword evidence="9" id="KW-1185">Reference proteome</keyword>
<dbReference type="EMBL" id="OY660884">
    <property type="protein sequence ID" value="CAJ1082860.1"/>
    <property type="molecule type" value="Genomic_DNA"/>
</dbReference>
<feature type="transmembrane region" description="Helical" evidence="5">
    <location>
        <begin position="315"/>
        <end position="339"/>
    </location>
</feature>
<dbReference type="Proteomes" id="UP001178508">
    <property type="component" value="Chromosome 21"/>
</dbReference>
<evidence type="ECO:0000256" key="6">
    <source>
        <dbReference type="SAM" id="SignalP"/>
    </source>
</evidence>
<keyword evidence="6" id="KW-0732">Signal</keyword>
<dbReference type="GO" id="GO:0005615">
    <property type="term" value="C:extracellular space"/>
    <property type="evidence" value="ECO:0007669"/>
    <property type="project" value="TreeGrafter"/>
</dbReference>
<feature type="domain" description="Ig-like" evidence="7">
    <location>
        <begin position="209"/>
        <end position="298"/>
    </location>
</feature>
<dbReference type="InterPro" id="IPR007110">
    <property type="entry name" value="Ig-like_dom"/>
</dbReference>
<dbReference type="Pfam" id="PF07654">
    <property type="entry name" value="C1-set"/>
    <property type="match status" value="1"/>
</dbReference>
<keyword evidence="2" id="KW-0393">Immunoglobulin domain</keyword>
<evidence type="ECO:0000259" key="7">
    <source>
        <dbReference type="PROSITE" id="PS50835"/>
    </source>
</evidence>
<evidence type="ECO:0000256" key="1">
    <source>
        <dbReference type="ARBA" id="ARBA00023180"/>
    </source>
</evidence>
<dbReference type="InterPro" id="IPR003006">
    <property type="entry name" value="Ig/MHC_CS"/>
</dbReference>
<keyword evidence="5" id="KW-0812">Transmembrane</keyword>
<proteinExistence type="inferred from homology"/>
<dbReference type="InterPro" id="IPR036179">
    <property type="entry name" value="Ig-like_dom_sf"/>
</dbReference>
<protein>
    <submittedName>
        <fullName evidence="8">H-2 class I histocompatibility antigen, Q10 alpha chain-like isoform X2</fullName>
    </submittedName>
</protein>